<dbReference type="EMBL" id="CP077076">
    <property type="protein sequence ID" value="QXH49973.1"/>
    <property type="molecule type" value="Genomic_DNA"/>
</dbReference>
<name>A0ABX8N0V0_9PSED</name>
<dbReference type="RefSeq" id="WP_217839571.1">
    <property type="nucleotide sequence ID" value="NZ_CP077076.1"/>
</dbReference>
<dbReference type="Proteomes" id="UP001046350">
    <property type="component" value="Chromosome"/>
</dbReference>
<dbReference type="PANTHER" id="PTHR34301">
    <property type="entry name" value="DNA-BINDING PROTEIN-RELATED"/>
    <property type="match status" value="1"/>
</dbReference>
<proteinExistence type="predicted"/>
<evidence type="ECO:0000313" key="1">
    <source>
        <dbReference type="EMBL" id="QXH49973.1"/>
    </source>
</evidence>
<accession>A0ABX8N0V0</accession>
<keyword evidence="1" id="KW-0547">Nucleotide-binding</keyword>
<reference evidence="1" key="1">
    <citation type="journal article" date="2021" name="Microorganisms">
        <title>The Ever-Expanding Pseudomonas Genus: Description of 43 New Species and Partition of the Pseudomonas putida Group.</title>
        <authorList>
            <person name="Girard L."/>
            <person name="Lood C."/>
            <person name="Hofte M."/>
            <person name="Vandamme P."/>
            <person name="Rokni-Zadeh H."/>
            <person name="van Noort V."/>
            <person name="Lavigne R."/>
            <person name="De Mot R."/>
        </authorList>
    </citation>
    <scope>NUCLEOTIDE SEQUENCE</scope>
    <source>
        <strain evidence="1">COW40</strain>
    </source>
</reference>
<protein>
    <submittedName>
        <fullName evidence="1">ATP-binding protein</fullName>
    </submittedName>
</protein>
<dbReference type="GO" id="GO:0005524">
    <property type="term" value="F:ATP binding"/>
    <property type="evidence" value="ECO:0007669"/>
    <property type="project" value="UniProtKB-KW"/>
</dbReference>
<keyword evidence="1" id="KW-0067">ATP-binding</keyword>
<keyword evidence="2" id="KW-1185">Reference proteome</keyword>
<evidence type="ECO:0000313" key="2">
    <source>
        <dbReference type="Proteomes" id="UP001046350"/>
    </source>
</evidence>
<sequence length="680" mass="78043">MAVRKEAFERFFTHHPDQHLLASSLDEAFDVTFGNQHGGQFVWLCEPKELVKERFGLLKEVIVLYSPHRRTDARTLTNLENFSASPDFRHRVDKVVAIIIHEGDSAITEELVKGTNDWVIVSIQAEELRNAKRGNFFIRSKLAERIGLFDLFGMSSPIKHDKYFYGRDPLVQEVIQRIAVRKENSGIFGLRKTGKTSVLYAIQRRLSDKGVLIEYIDCHGPGVYGMRWWQLLQEIAGRLISAIHAKHKLTIRDEGVYDQLNASNSFNHLVKRILGFGAVTQIALLLDEIEFITPTLSNALGQHWDDDYVPFWQTIRSLSQEVAGGIVFVVAGVNPSSVEQSHFNHIPNPIFQLAVPYYLEVLDRSDVRDMVRSIGKYSGFSFDEQVYGYLQRVYGGHPYLIRLACSEVSKSLDHVSAESKMQIVEADFSSKNSAIRNRISQPIKDILLSLVWWYPDEYDLLSVLADGDRAFFLEFLSDAPEKAMQFVRYGLVHEHSGDFAIRDLRDFLNEYGEAYKKVISPFKRGDLPLEVLPQEPELPDLAVLFEKRTEVEVALRKYVIMVLGFKFGFDDKLISEQIIKGLKPRNGSVDQSQLFVGRRPQDAINELFLSDLKPLFRSNWGDFGPTFEKKQDRFEMNMDTINIARRYEAHAKPVPKIDKDEFLNSYSWFTTRLSRVPGLM</sequence>
<gene>
    <name evidence="1" type="ORF">KSS94_18740</name>
</gene>
<organism evidence="1 2">
    <name type="scientific">Pseudomonas fakonensis</name>
    <dbReference type="NCBI Taxonomy" id="2842355"/>
    <lineage>
        <taxon>Bacteria</taxon>
        <taxon>Pseudomonadati</taxon>
        <taxon>Pseudomonadota</taxon>
        <taxon>Gammaproteobacteria</taxon>
        <taxon>Pseudomonadales</taxon>
        <taxon>Pseudomonadaceae</taxon>
        <taxon>Pseudomonas</taxon>
    </lineage>
</organism>
<dbReference type="PANTHER" id="PTHR34301:SF8">
    <property type="entry name" value="ATPASE DOMAIN-CONTAINING PROTEIN"/>
    <property type="match status" value="1"/>
</dbReference>